<dbReference type="CDD" id="cd06152">
    <property type="entry name" value="YjgF_YER057c_UK114_like_4"/>
    <property type="match status" value="1"/>
</dbReference>
<reference evidence="1" key="1">
    <citation type="journal article" date="2021" name="Nat. Commun.">
        <title>Genetic determinants of endophytism in the Arabidopsis root mycobiome.</title>
        <authorList>
            <person name="Mesny F."/>
            <person name="Miyauchi S."/>
            <person name="Thiergart T."/>
            <person name="Pickel B."/>
            <person name="Atanasova L."/>
            <person name="Karlsson M."/>
            <person name="Huettel B."/>
            <person name="Barry K.W."/>
            <person name="Haridas S."/>
            <person name="Chen C."/>
            <person name="Bauer D."/>
            <person name="Andreopoulos W."/>
            <person name="Pangilinan J."/>
            <person name="LaButti K."/>
            <person name="Riley R."/>
            <person name="Lipzen A."/>
            <person name="Clum A."/>
            <person name="Drula E."/>
            <person name="Henrissat B."/>
            <person name="Kohler A."/>
            <person name="Grigoriev I.V."/>
            <person name="Martin F.M."/>
            <person name="Hacquard S."/>
        </authorList>
    </citation>
    <scope>NUCLEOTIDE SEQUENCE</scope>
    <source>
        <strain evidence="1">MPI-CAGE-AT-0016</strain>
    </source>
</reference>
<proteinExistence type="predicted"/>
<dbReference type="EMBL" id="JAGPXD010000002">
    <property type="protein sequence ID" value="KAH7367694.1"/>
    <property type="molecule type" value="Genomic_DNA"/>
</dbReference>
<accession>A0A8K0X6L2</accession>
<evidence type="ECO:0000313" key="2">
    <source>
        <dbReference type="Proteomes" id="UP000813385"/>
    </source>
</evidence>
<dbReference type="AlphaFoldDB" id="A0A8K0X6L2"/>
<protein>
    <submittedName>
        <fullName evidence="1">Endoribonuclease L-PSP/chorismate mutase-like protein</fullName>
    </submittedName>
</protein>
<dbReference type="Gene3D" id="3.30.1330.40">
    <property type="entry name" value="RutC-like"/>
    <property type="match status" value="1"/>
</dbReference>
<name>A0A8K0X6L2_9PEZI</name>
<organism evidence="1 2">
    <name type="scientific">Plectosphaerella cucumerina</name>
    <dbReference type="NCBI Taxonomy" id="40658"/>
    <lineage>
        <taxon>Eukaryota</taxon>
        <taxon>Fungi</taxon>
        <taxon>Dikarya</taxon>
        <taxon>Ascomycota</taxon>
        <taxon>Pezizomycotina</taxon>
        <taxon>Sordariomycetes</taxon>
        <taxon>Hypocreomycetidae</taxon>
        <taxon>Glomerellales</taxon>
        <taxon>Plectosphaerellaceae</taxon>
        <taxon>Plectosphaerella</taxon>
    </lineage>
</organism>
<sequence length="136" mass="14887">MSGLTYLNDEGAGQKYSDACHYSQAVLLPGGIVKASGQGGWDPEGKLDAADVAGQVKLAFDNVDRVLRTAGLRGWEDVYSVRSYHLELEGAFPLMVEELKRRLPNHRPVWTCVGVPALALKEMQVEIEVEATKSDK</sequence>
<dbReference type="OrthoDB" id="309640at2759"/>
<dbReference type="PANTHER" id="PTHR43857">
    <property type="entry name" value="BLR7761 PROTEIN"/>
    <property type="match status" value="1"/>
</dbReference>
<dbReference type="InterPro" id="IPR035959">
    <property type="entry name" value="RutC-like_sf"/>
</dbReference>
<evidence type="ECO:0000313" key="1">
    <source>
        <dbReference type="EMBL" id="KAH7367694.1"/>
    </source>
</evidence>
<keyword evidence="2" id="KW-1185">Reference proteome</keyword>
<dbReference type="SUPFAM" id="SSF55298">
    <property type="entry name" value="YjgF-like"/>
    <property type="match status" value="1"/>
</dbReference>
<dbReference type="Pfam" id="PF01042">
    <property type="entry name" value="Ribonuc_L-PSP"/>
    <property type="match status" value="1"/>
</dbReference>
<comment type="caution">
    <text evidence="1">The sequence shown here is derived from an EMBL/GenBank/DDBJ whole genome shotgun (WGS) entry which is preliminary data.</text>
</comment>
<gene>
    <name evidence="1" type="ORF">B0T11DRAFT_275826</name>
</gene>
<dbReference type="InterPro" id="IPR006175">
    <property type="entry name" value="YjgF/YER057c/UK114"/>
</dbReference>
<dbReference type="PANTHER" id="PTHR43857:SF1">
    <property type="entry name" value="YJGH FAMILY PROTEIN"/>
    <property type="match status" value="1"/>
</dbReference>
<dbReference type="Proteomes" id="UP000813385">
    <property type="component" value="Unassembled WGS sequence"/>
</dbReference>